<dbReference type="Gene3D" id="1.20.1440.90">
    <property type="entry name" value="Phosphoenolpyruvate/pyruvate domain"/>
    <property type="match status" value="1"/>
</dbReference>
<dbReference type="GO" id="GO:0008964">
    <property type="term" value="F:phosphoenolpyruvate carboxylase activity"/>
    <property type="evidence" value="ECO:0007669"/>
    <property type="project" value="UniProtKB-EC"/>
</dbReference>
<dbReference type="AlphaFoldDB" id="A0A2P6Q653"/>
<evidence type="ECO:0000313" key="1">
    <source>
        <dbReference type="EMBL" id="PRQ29657.1"/>
    </source>
</evidence>
<evidence type="ECO:0000313" key="3">
    <source>
        <dbReference type="Proteomes" id="UP000238479"/>
    </source>
</evidence>
<dbReference type="GO" id="GO:0005829">
    <property type="term" value="C:cytosol"/>
    <property type="evidence" value="ECO:0007669"/>
    <property type="project" value="TreeGrafter"/>
</dbReference>
<comment type="caution">
    <text evidence="1">The sequence shown here is derived from an EMBL/GenBank/DDBJ whole genome shotgun (WGS) entry which is preliminary data.</text>
</comment>
<dbReference type="Proteomes" id="UP000238479">
    <property type="component" value="Chromosome 1"/>
</dbReference>
<dbReference type="EMBL" id="PDCK01000043">
    <property type="protein sequence ID" value="PRQ29657.1"/>
    <property type="molecule type" value="Genomic_DNA"/>
</dbReference>
<dbReference type="InterPro" id="IPR021135">
    <property type="entry name" value="PEP_COase"/>
</dbReference>
<dbReference type="STRING" id="74649.A0A2P6Q653"/>
<keyword evidence="1" id="KW-0670">Pyruvate</keyword>
<keyword evidence="1" id="KW-0456">Lyase</keyword>
<accession>A0A2P6Q653</accession>
<protein>
    <submittedName>
        <fullName evidence="1">Putative phosphoenolpyruvate carboxylase</fullName>
        <ecNumber evidence="1">4.1.1.31</ecNumber>
    </submittedName>
</protein>
<dbReference type="EC" id="4.1.1.31" evidence="1"/>
<dbReference type="PANTHER" id="PTHR30523">
    <property type="entry name" value="PHOSPHOENOLPYRUVATE CARBOXYLASE"/>
    <property type="match status" value="1"/>
</dbReference>
<organism evidence="1 3">
    <name type="scientific">Rosa chinensis</name>
    <name type="common">China rose</name>
    <dbReference type="NCBI Taxonomy" id="74649"/>
    <lineage>
        <taxon>Eukaryota</taxon>
        <taxon>Viridiplantae</taxon>
        <taxon>Streptophyta</taxon>
        <taxon>Embryophyta</taxon>
        <taxon>Tracheophyta</taxon>
        <taxon>Spermatophyta</taxon>
        <taxon>Magnoliopsida</taxon>
        <taxon>eudicotyledons</taxon>
        <taxon>Gunneridae</taxon>
        <taxon>Pentapetalae</taxon>
        <taxon>rosids</taxon>
        <taxon>fabids</taxon>
        <taxon>Rosales</taxon>
        <taxon>Rosaceae</taxon>
        <taxon>Rosoideae</taxon>
        <taxon>Rosoideae incertae sedis</taxon>
        <taxon>Rosa</taxon>
    </lineage>
</organism>
<evidence type="ECO:0000313" key="2">
    <source>
        <dbReference type="EMBL" id="PRQ56787.1"/>
    </source>
</evidence>
<gene>
    <name evidence="2" type="ORF">RchiOBHm_Chr1g0341171</name>
    <name evidence="1" type="ORF">RchiOBHm_Chr5g0016171</name>
</gene>
<dbReference type="PANTHER" id="PTHR30523:SF6">
    <property type="entry name" value="PHOSPHOENOLPYRUVATE CARBOXYLASE"/>
    <property type="match status" value="1"/>
</dbReference>
<dbReference type="GO" id="GO:0015977">
    <property type="term" value="P:carbon fixation"/>
    <property type="evidence" value="ECO:0007669"/>
    <property type="project" value="InterPro"/>
</dbReference>
<dbReference type="GO" id="GO:0006099">
    <property type="term" value="P:tricarboxylic acid cycle"/>
    <property type="evidence" value="ECO:0007669"/>
    <property type="project" value="InterPro"/>
</dbReference>
<dbReference type="Gramene" id="PRQ29657">
    <property type="protein sequence ID" value="PRQ29657"/>
    <property type="gene ID" value="RchiOBHm_Chr5g0016171"/>
</dbReference>
<dbReference type="EMBL" id="PDCK01000039">
    <property type="protein sequence ID" value="PRQ56787.1"/>
    <property type="molecule type" value="Genomic_DNA"/>
</dbReference>
<name>A0A2P6Q653_ROSCH</name>
<reference evidence="1 3" key="1">
    <citation type="journal article" date="2018" name="Nat. Genet.">
        <title>The Rosa genome provides new insights in the design of modern roses.</title>
        <authorList>
            <person name="Bendahmane M."/>
        </authorList>
    </citation>
    <scope>NUCLEOTIDE SEQUENCE [LARGE SCALE GENOMIC DNA]</scope>
    <source>
        <strain evidence="3">cv. Old Blush</strain>
    </source>
</reference>
<keyword evidence="3" id="KW-1185">Reference proteome</keyword>
<dbReference type="Proteomes" id="UP000238479">
    <property type="component" value="Chromosome 5"/>
</dbReference>
<sequence>MKTRRQLELLLEDLPCDFNLSEYYDTSDELIQSCGSGILADGRLADLIRRVATFGMVLMKARLAPDVLLFYYRRSCYPRLSLASST</sequence>
<proteinExistence type="predicted"/>
<dbReference type="Gramene" id="PRQ56787">
    <property type="protein sequence ID" value="PRQ56787"/>
    <property type="gene ID" value="RchiOBHm_Chr1g0341171"/>
</dbReference>